<dbReference type="PROSITE" id="PS51068">
    <property type="entry name" value="FPG_CAT"/>
    <property type="match status" value="1"/>
</dbReference>
<gene>
    <name evidence="11" type="ORF">KOI35_08765</name>
</gene>
<dbReference type="Pfam" id="PF06831">
    <property type="entry name" value="H2TH"/>
    <property type="match status" value="1"/>
</dbReference>
<evidence type="ECO:0000256" key="1">
    <source>
        <dbReference type="ARBA" id="ARBA00001668"/>
    </source>
</evidence>
<reference evidence="11 12" key="1">
    <citation type="submission" date="2021-06" db="EMBL/GenBank/DDBJ databases">
        <title>Actinoplanes lichenicola sp. nov., and Actinoplanes ovalisporus sp. nov., isolated from lichen in Thailand.</title>
        <authorList>
            <person name="Saeng-In P."/>
            <person name="Kanchanasin P."/>
            <person name="Yuki M."/>
            <person name="Kudo T."/>
            <person name="Ohkuma M."/>
            <person name="Phongsopitanun W."/>
            <person name="Tanasupawat S."/>
        </authorList>
    </citation>
    <scope>NUCLEOTIDE SEQUENCE [LARGE SCALE GENOMIC DNA]</scope>
    <source>
        <strain evidence="11 12">NBRC 110975</strain>
    </source>
</reference>
<feature type="domain" description="Formamidopyrimidine-DNA glycosylase catalytic" evidence="10">
    <location>
        <begin position="1"/>
        <end position="128"/>
    </location>
</feature>
<evidence type="ECO:0000256" key="3">
    <source>
        <dbReference type="ARBA" id="ARBA00022763"/>
    </source>
</evidence>
<evidence type="ECO:0000256" key="2">
    <source>
        <dbReference type="ARBA" id="ARBA00009409"/>
    </source>
</evidence>
<evidence type="ECO:0000256" key="8">
    <source>
        <dbReference type="ARBA" id="ARBA00023268"/>
    </source>
</evidence>
<dbReference type="PANTHER" id="PTHR22993:SF9">
    <property type="entry name" value="FORMAMIDOPYRIMIDINE-DNA GLYCOSYLASE"/>
    <property type="match status" value="1"/>
</dbReference>
<sequence length="266" mass="28644">MPEVESARAVIERSGLGRKIVDVDDSDSYVCRPHPPGQIRDALVGRELTVAHRRGKSMWCDTGDDGPELGIHLGMSGKIVIADPDGGEVDGGDYWEGRRKPGDYRWSRFALSFADGGRLLLVDPRRLGRVRLDPPVEALGPDAATVTPAQFRAALARGTAPVKARLLDQESIAGIGNLLADQILWAARLNPGRRVDALTPEDVDRLLRATRSAVRAAVKGGGVHTLKVIPYRKAGGHCPRDGAPMAVSQVGGRTSWWCSLEQPLNG</sequence>
<keyword evidence="7" id="KW-0456">Lyase</keyword>
<keyword evidence="5" id="KW-0238">DNA-binding</keyword>
<organism evidence="11 12">
    <name type="scientific">Paractinoplanes bogorensis</name>
    <dbReference type="NCBI Taxonomy" id="1610840"/>
    <lineage>
        <taxon>Bacteria</taxon>
        <taxon>Bacillati</taxon>
        <taxon>Actinomycetota</taxon>
        <taxon>Actinomycetes</taxon>
        <taxon>Micromonosporales</taxon>
        <taxon>Micromonosporaceae</taxon>
        <taxon>Paractinoplanes</taxon>
    </lineage>
</organism>
<keyword evidence="4" id="KW-0378">Hydrolase</keyword>
<evidence type="ECO:0000256" key="6">
    <source>
        <dbReference type="ARBA" id="ARBA00023204"/>
    </source>
</evidence>
<name>A0ABS5YJE8_9ACTN</name>
<dbReference type="Pfam" id="PF01149">
    <property type="entry name" value="Fapy_DNA_glyco"/>
    <property type="match status" value="1"/>
</dbReference>
<keyword evidence="12" id="KW-1185">Reference proteome</keyword>
<protein>
    <submittedName>
        <fullName evidence="11">Formamidopyrimidine-DNA glycosylase</fullName>
    </submittedName>
</protein>
<dbReference type="Gene3D" id="3.20.190.10">
    <property type="entry name" value="MutM-like, N-terminal"/>
    <property type="match status" value="1"/>
</dbReference>
<proteinExistence type="inferred from homology"/>
<dbReference type="Gene3D" id="1.10.8.50">
    <property type="match status" value="1"/>
</dbReference>
<evidence type="ECO:0000256" key="7">
    <source>
        <dbReference type="ARBA" id="ARBA00023239"/>
    </source>
</evidence>
<evidence type="ECO:0000256" key="9">
    <source>
        <dbReference type="ARBA" id="ARBA00023295"/>
    </source>
</evidence>
<dbReference type="SUPFAM" id="SSF46946">
    <property type="entry name" value="S13-like H2TH domain"/>
    <property type="match status" value="1"/>
</dbReference>
<dbReference type="InterPro" id="IPR010979">
    <property type="entry name" value="Ribosomal_uS13-like_H2TH"/>
</dbReference>
<dbReference type="Proteomes" id="UP001519654">
    <property type="component" value="Unassembled WGS sequence"/>
</dbReference>
<dbReference type="EMBL" id="JAHKKG010000003">
    <property type="protein sequence ID" value="MBU2663596.1"/>
    <property type="molecule type" value="Genomic_DNA"/>
</dbReference>
<comment type="catalytic activity">
    <reaction evidence="1">
        <text>Hydrolysis of DNA containing ring-opened 7-methylguanine residues, releasing 2,6-diamino-4-hydroxy-5-(N-methyl)formamidopyrimidine.</text>
        <dbReference type="EC" id="3.2.2.23"/>
    </reaction>
</comment>
<evidence type="ECO:0000256" key="4">
    <source>
        <dbReference type="ARBA" id="ARBA00022801"/>
    </source>
</evidence>
<evidence type="ECO:0000256" key="5">
    <source>
        <dbReference type="ARBA" id="ARBA00023125"/>
    </source>
</evidence>
<dbReference type="InterPro" id="IPR015886">
    <property type="entry name" value="H2TH_FPG"/>
</dbReference>
<comment type="caution">
    <text evidence="11">The sequence shown here is derived from an EMBL/GenBank/DDBJ whole genome shotgun (WGS) entry which is preliminary data.</text>
</comment>
<evidence type="ECO:0000313" key="11">
    <source>
        <dbReference type="EMBL" id="MBU2663596.1"/>
    </source>
</evidence>
<evidence type="ECO:0000313" key="12">
    <source>
        <dbReference type="Proteomes" id="UP001519654"/>
    </source>
</evidence>
<keyword evidence="8" id="KW-0511">Multifunctional enzyme</keyword>
<dbReference type="InterPro" id="IPR035937">
    <property type="entry name" value="FPG_N"/>
</dbReference>
<comment type="similarity">
    <text evidence="2">Belongs to the FPG family.</text>
</comment>
<keyword evidence="9" id="KW-0326">Glycosidase</keyword>
<keyword evidence="6" id="KW-0234">DNA repair</keyword>
<dbReference type="SUPFAM" id="SSF81624">
    <property type="entry name" value="N-terminal domain of MutM-like DNA repair proteins"/>
    <property type="match status" value="1"/>
</dbReference>
<keyword evidence="3" id="KW-0227">DNA damage</keyword>
<dbReference type="SMART" id="SM01232">
    <property type="entry name" value="H2TH"/>
    <property type="match status" value="1"/>
</dbReference>
<accession>A0ABS5YJE8</accession>
<dbReference type="SMART" id="SM00898">
    <property type="entry name" value="Fapy_DNA_glyco"/>
    <property type="match status" value="1"/>
</dbReference>
<evidence type="ECO:0000259" key="10">
    <source>
        <dbReference type="PROSITE" id="PS51068"/>
    </source>
</evidence>
<dbReference type="SUPFAM" id="SSF57716">
    <property type="entry name" value="Glucocorticoid receptor-like (DNA-binding domain)"/>
    <property type="match status" value="1"/>
</dbReference>
<dbReference type="InterPro" id="IPR012319">
    <property type="entry name" value="FPG_cat"/>
</dbReference>
<dbReference type="PANTHER" id="PTHR22993">
    <property type="entry name" value="FORMAMIDOPYRIMIDINE-DNA GLYCOSYLASE"/>
    <property type="match status" value="1"/>
</dbReference>